<dbReference type="EC" id="2.1.1.-" evidence="1"/>
<dbReference type="Gene3D" id="3.40.50.150">
    <property type="entry name" value="Vaccinia Virus protein VP39"/>
    <property type="match status" value="1"/>
</dbReference>
<sequence length="208" mass="23856">MNPDNYFLKQDYRSHKIPRPFNDSEEDALTYQLEVYQFAADVIQKLGCRSVLDVGCGYALKLAKYIRPLCEKIVGVDQDHAIDYCNSNHAFGQWIVDNLEVPQTSFNEKFDLIVSADVVEHLVDPDSLLNYIRRCASENSRIIISTPERDLRRGADSMGPPANPAHVREWNKSEFAAYLKDRNFRILDHQIMNLKEGMPTCQTVLCTI</sequence>
<dbReference type="GO" id="GO:0008168">
    <property type="term" value="F:methyltransferase activity"/>
    <property type="evidence" value="ECO:0007669"/>
    <property type="project" value="UniProtKB-KW"/>
</dbReference>
<keyword evidence="1" id="KW-0808">Transferase</keyword>
<accession>A0ABT8TGT1</accession>
<dbReference type="CDD" id="cd02440">
    <property type="entry name" value="AdoMet_MTases"/>
    <property type="match status" value="1"/>
</dbReference>
<keyword evidence="1" id="KW-0489">Methyltransferase</keyword>
<dbReference type="Proteomes" id="UP001168380">
    <property type="component" value="Unassembled WGS sequence"/>
</dbReference>
<dbReference type="EMBL" id="JAULRT010000060">
    <property type="protein sequence ID" value="MDO3383253.1"/>
    <property type="molecule type" value="Genomic_DNA"/>
</dbReference>
<comment type="caution">
    <text evidence="1">The sequence shown here is derived from an EMBL/GenBank/DDBJ whole genome shotgun (WGS) entry which is preliminary data.</text>
</comment>
<dbReference type="GO" id="GO:0032259">
    <property type="term" value="P:methylation"/>
    <property type="evidence" value="ECO:0007669"/>
    <property type="project" value="UniProtKB-KW"/>
</dbReference>
<protein>
    <submittedName>
        <fullName evidence="1">Class I SAM-dependent methyltransferase</fullName>
        <ecNumber evidence="1">2.1.1.-</ecNumber>
    </submittedName>
</protein>
<reference evidence="1" key="1">
    <citation type="submission" date="2023-07" db="EMBL/GenBank/DDBJ databases">
        <title>Gilvimarinus algae sp. nov., isolated from the surface of Kelp.</title>
        <authorList>
            <person name="Sun Y.Y."/>
            <person name="Gong Y."/>
            <person name="Du Z.J."/>
        </authorList>
    </citation>
    <scope>NUCLEOTIDE SEQUENCE</scope>
    <source>
        <strain evidence="1">SDUM040014</strain>
    </source>
</reference>
<evidence type="ECO:0000313" key="1">
    <source>
        <dbReference type="EMBL" id="MDO3383253.1"/>
    </source>
</evidence>
<organism evidence="1 2">
    <name type="scientific">Gilvimarinus algae</name>
    <dbReference type="NCBI Taxonomy" id="3058037"/>
    <lineage>
        <taxon>Bacteria</taxon>
        <taxon>Pseudomonadati</taxon>
        <taxon>Pseudomonadota</taxon>
        <taxon>Gammaproteobacteria</taxon>
        <taxon>Cellvibrionales</taxon>
        <taxon>Cellvibrionaceae</taxon>
        <taxon>Gilvimarinus</taxon>
    </lineage>
</organism>
<evidence type="ECO:0000313" key="2">
    <source>
        <dbReference type="Proteomes" id="UP001168380"/>
    </source>
</evidence>
<dbReference type="SUPFAM" id="SSF53335">
    <property type="entry name" value="S-adenosyl-L-methionine-dependent methyltransferases"/>
    <property type="match status" value="1"/>
</dbReference>
<keyword evidence="2" id="KW-1185">Reference proteome</keyword>
<gene>
    <name evidence="1" type="ORF">QWI16_13815</name>
</gene>
<dbReference type="InterPro" id="IPR029063">
    <property type="entry name" value="SAM-dependent_MTases_sf"/>
</dbReference>
<dbReference type="Pfam" id="PF13489">
    <property type="entry name" value="Methyltransf_23"/>
    <property type="match status" value="1"/>
</dbReference>
<name>A0ABT8TGT1_9GAMM</name>
<proteinExistence type="predicted"/>
<dbReference type="RefSeq" id="WP_302714022.1">
    <property type="nucleotide sequence ID" value="NZ_JAULRT010000060.1"/>
</dbReference>